<evidence type="ECO:0000256" key="2">
    <source>
        <dbReference type="SAM" id="SignalP"/>
    </source>
</evidence>
<gene>
    <name evidence="4" type="ORF">H9728_05715</name>
</gene>
<dbReference type="EMBL" id="DXCO01000037">
    <property type="protein sequence ID" value="HIY78523.1"/>
    <property type="molecule type" value="Genomic_DNA"/>
</dbReference>
<dbReference type="Proteomes" id="UP000824135">
    <property type="component" value="Unassembled WGS sequence"/>
</dbReference>
<dbReference type="Pfam" id="PF03648">
    <property type="entry name" value="Glyco_hydro_67N"/>
    <property type="match status" value="1"/>
</dbReference>
<feature type="signal peptide" evidence="2">
    <location>
        <begin position="1"/>
        <end position="20"/>
    </location>
</feature>
<dbReference type="PANTHER" id="PTHR47406:SF2">
    <property type="entry name" value="ALPHA GLUCURONIDASE N-TERMINAL DOMAIN-CONTAINING PROTEIN"/>
    <property type="match status" value="1"/>
</dbReference>
<dbReference type="SUPFAM" id="SSF55545">
    <property type="entry name" value="beta-N-acetylhexosaminidase-like domain"/>
    <property type="match status" value="1"/>
</dbReference>
<dbReference type="AlphaFoldDB" id="A0A9D2CF67"/>
<sequence>MKILRRILIFMMCICALVGAVGCGKDTGTKKPDGGPEEPTQTGNYIAYDGSSDYSILLPASAQPAETTAATELSSILREVTGVALDVVAENRVKNVTTSGYFISVGETELYKQQDFRAEDLNTDGFLIKTVDNTLFIIGENQRGTLYGVYEFLEREAGCRFLSPTYDHIPSVQRLGLRNLDVKEVPVFATRSDFYWPMSYDTQYTAKMRYLSQFSGFKDLSESIGGSLTTYWNETGHSFYQFVPHTQYYAEHNDWFSGPDANNSQPCFSNGLNDDGTLTEGDSFMRTLIEAVKQKILDEPMLTHIMLGQQDNDNVCRCDRCTEQIAALGGQRSAQLVLVTNAVAREVKAWMEQEGIDRDIVFLTFSYWWSMNAPTKTDENGNVVAANDYVIPRDDVYIFFAPIGACYNHAINDTSCSKNVVDIYGQFENWRAITDRFYVWDYAVNFNDYLSWYPNLGVLKENLLYYREIGVAGVLTEGAITAQNYYEQDLTSWLLSKLMWNPDQDVNALRAEYDRYYFGEAAGPIITQYADFMNAYFERVSRTQGNSVLHAAIYTNHTPWLVSVDTLNEKMINTADGYLARAKEAIENDEALTQEQKDQYLYNLKQAEVQVMYMKYKNYDAVFYTTDEARYEFMTEFFDLAELLDVNALMENGKSLSELRAEALDG</sequence>
<dbReference type="InterPro" id="IPR005154">
    <property type="entry name" value="Glyco_hydro_67_aGlcAse_N"/>
</dbReference>
<comment type="caution">
    <text evidence="4">The sequence shown here is derived from an EMBL/GenBank/DDBJ whole genome shotgun (WGS) entry which is preliminary data.</text>
</comment>
<evidence type="ECO:0000313" key="4">
    <source>
        <dbReference type="EMBL" id="HIY78523.1"/>
    </source>
</evidence>
<protein>
    <submittedName>
        <fullName evidence="4">DUF4838 domain-containing protein</fullName>
    </submittedName>
</protein>
<dbReference type="InterPro" id="IPR032287">
    <property type="entry name" value="DUF4838"/>
</dbReference>
<evidence type="ECO:0000256" key="1">
    <source>
        <dbReference type="ARBA" id="ARBA00022801"/>
    </source>
</evidence>
<reference evidence="4" key="2">
    <citation type="submission" date="2021-04" db="EMBL/GenBank/DDBJ databases">
        <authorList>
            <person name="Gilroy R."/>
        </authorList>
    </citation>
    <scope>NUCLEOTIDE SEQUENCE</scope>
    <source>
        <strain evidence="4">CHK199-9574</strain>
    </source>
</reference>
<dbReference type="PROSITE" id="PS51257">
    <property type="entry name" value="PROKAR_LIPOPROTEIN"/>
    <property type="match status" value="1"/>
</dbReference>
<dbReference type="Pfam" id="PF16126">
    <property type="entry name" value="DUF4838"/>
    <property type="match status" value="1"/>
</dbReference>
<accession>A0A9D2CF67</accession>
<dbReference type="GO" id="GO:0046559">
    <property type="term" value="F:alpha-glucuronidase activity"/>
    <property type="evidence" value="ECO:0007669"/>
    <property type="project" value="InterPro"/>
</dbReference>
<name>A0A9D2CF67_9FIRM</name>
<dbReference type="Gene3D" id="3.30.379.10">
    <property type="entry name" value="Chitobiase/beta-hexosaminidase domain 2-like"/>
    <property type="match status" value="1"/>
</dbReference>
<evidence type="ECO:0000259" key="3">
    <source>
        <dbReference type="Pfam" id="PF03648"/>
    </source>
</evidence>
<proteinExistence type="predicted"/>
<keyword evidence="1" id="KW-0378">Hydrolase</keyword>
<feature type="chain" id="PRO_5039308442" evidence="2">
    <location>
        <begin position="21"/>
        <end position="666"/>
    </location>
</feature>
<feature type="domain" description="Alpha glucuronidase N-terminal" evidence="3">
    <location>
        <begin position="61"/>
        <end position="152"/>
    </location>
</feature>
<reference evidence="4" key="1">
    <citation type="journal article" date="2021" name="PeerJ">
        <title>Extensive microbial diversity within the chicken gut microbiome revealed by metagenomics and culture.</title>
        <authorList>
            <person name="Gilroy R."/>
            <person name="Ravi A."/>
            <person name="Getino M."/>
            <person name="Pursley I."/>
            <person name="Horton D.L."/>
            <person name="Alikhan N.F."/>
            <person name="Baker D."/>
            <person name="Gharbi K."/>
            <person name="Hall N."/>
            <person name="Watson M."/>
            <person name="Adriaenssens E.M."/>
            <person name="Foster-Nyarko E."/>
            <person name="Jarju S."/>
            <person name="Secka A."/>
            <person name="Antonio M."/>
            <person name="Oren A."/>
            <person name="Chaudhuri R.R."/>
            <person name="La Ragione R."/>
            <person name="Hildebrand F."/>
            <person name="Pallen M.J."/>
        </authorList>
    </citation>
    <scope>NUCLEOTIDE SEQUENCE</scope>
    <source>
        <strain evidence="4">CHK199-9574</strain>
    </source>
</reference>
<dbReference type="PANTHER" id="PTHR47406">
    <property type="entry name" value="COAGULATION FACTOR 5/8 TYPE, C-TERMINAL"/>
    <property type="match status" value="1"/>
</dbReference>
<evidence type="ECO:0000313" key="5">
    <source>
        <dbReference type="Proteomes" id="UP000824135"/>
    </source>
</evidence>
<dbReference type="InterPro" id="IPR029018">
    <property type="entry name" value="Hex-like_dom2"/>
</dbReference>
<keyword evidence="2" id="KW-0732">Signal</keyword>
<dbReference type="GO" id="GO:0045493">
    <property type="term" value="P:xylan catabolic process"/>
    <property type="evidence" value="ECO:0007669"/>
    <property type="project" value="InterPro"/>
</dbReference>
<organism evidence="4 5">
    <name type="scientific">Candidatus Borkfalkia excrementavium</name>
    <dbReference type="NCBI Taxonomy" id="2838505"/>
    <lineage>
        <taxon>Bacteria</taxon>
        <taxon>Bacillati</taxon>
        <taxon>Bacillota</taxon>
        <taxon>Clostridia</taxon>
        <taxon>Christensenellales</taxon>
        <taxon>Christensenellaceae</taxon>
        <taxon>Candidatus Borkfalkia</taxon>
    </lineage>
</organism>